<name>A0A6J7FS19_9ZZZZ</name>
<evidence type="ECO:0000256" key="7">
    <source>
        <dbReference type="ARBA" id="ARBA00023315"/>
    </source>
</evidence>
<evidence type="ECO:0000256" key="8">
    <source>
        <dbReference type="SAM" id="Phobius"/>
    </source>
</evidence>
<feature type="transmembrane region" description="Helical" evidence="8">
    <location>
        <begin position="263"/>
        <end position="282"/>
    </location>
</feature>
<evidence type="ECO:0000259" key="9">
    <source>
        <dbReference type="Pfam" id="PF01757"/>
    </source>
</evidence>
<feature type="transmembrane region" description="Helical" evidence="8">
    <location>
        <begin position="406"/>
        <end position="427"/>
    </location>
</feature>
<feature type="transmembrane region" description="Helical" evidence="8">
    <location>
        <begin position="101"/>
        <end position="121"/>
    </location>
</feature>
<organism evidence="11">
    <name type="scientific">freshwater metagenome</name>
    <dbReference type="NCBI Taxonomy" id="449393"/>
    <lineage>
        <taxon>unclassified sequences</taxon>
        <taxon>metagenomes</taxon>
        <taxon>ecological metagenomes</taxon>
    </lineage>
</organism>
<feature type="transmembrane region" description="Helical" evidence="8">
    <location>
        <begin position="164"/>
        <end position="185"/>
    </location>
</feature>
<feature type="transmembrane region" description="Helical" evidence="8">
    <location>
        <begin position="56"/>
        <end position="80"/>
    </location>
</feature>
<keyword evidence="7" id="KW-0012">Acyltransferase</keyword>
<evidence type="ECO:0000256" key="6">
    <source>
        <dbReference type="ARBA" id="ARBA00023136"/>
    </source>
</evidence>
<gene>
    <name evidence="10" type="ORF">UFOPK1908_00003</name>
    <name evidence="11" type="ORF">UFOPK3576_00125</name>
</gene>
<sequence>MATSPTSVDVARLGPPTPWHLDRGRASGEMGYLPGLDGIRAIAVLGVLLYHADLGFLPGGFLGVDVFFVLSGFLITTLLLEQFERTGRINFKAFYIGRVRRLFPALIALLLVIAIACIFIYQDAAHKTASDIIASAFYVNNWWYIVADTSYFDFLARPPLLKHLWSLAVEEQFYFVWPIVAFTLMRIWRRRGVLVASLMLATLSTAWMLYLTLQHGYPELADPSRVYFGTDSHAMGLLMGAALASVWRPGMARAVVNRTTRDGLTAIGLTTLASLLAFYFYVGEYTPWLYRGGFLVLAILVGLLIVIASHPATNFGRALGTQPWRYIGQRSYGLYLWHWPIFAVTRPEVDTSLTGFWLLALRLVLTFTVAEISYRFLEMPIRRGVLGGALRKLKSKDAHVRKHTRIQVITSVAVTLLLLAGLGFAFANTAINTKPAADVVAAIGKEKRVRLDGVINPTITGIGDSVMLGARPVLRKELPGIAIDAAVSRFPGGFLGPMRRYESKGMLAPAVVIHAGTNGTLTESMTRTLLNIVKKHPRVVLINDNVPRSWRDSNNDSIARVAPEFPNVVVVDWRKASLHHPEYFVSDRVHLTQKGARAYAALIRQALAAPLGTTN</sequence>
<evidence type="ECO:0000313" key="10">
    <source>
        <dbReference type="EMBL" id="CAB4610587.1"/>
    </source>
</evidence>
<evidence type="ECO:0000256" key="4">
    <source>
        <dbReference type="ARBA" id="ARBA00022692"/>
    </source>
</evidence>
<dbReference type="GO" id="GO:0009103">
    <property type="term" value="P:lipopolysaccharide biosynthetic process"/>
    <property type="evidence" value="ECO:0007669"/>
    <property type="project" value="TreeGrafter"/>
</dbReference>
<dbReference type="SUPFAM" id="SSF52266">
    <property type="entry name" value="SGNH hydrolase"/>
    <property type="match status" value="1"/>
</dbReference>
<dbReference type="EMBL" id="CAEZVB010000001">
    <property type="protein sequence ID" value="CAB4610587.1"/>
    <property type="molecule type" value="Genomic_DNA"/>
</dbReference>
<evidence type="ECO:0000256" key="5">
    <source>
        <dbReference type="ARBA" id="ARBA00022989"/>
    </source>
</evidence>
<evidence type="ECO:0000256" key="1">
    <source>
        <dbReference type="ARBA" id="ARBA00004651"/>
    </source>
</evidence>
<feature type="transmembrane region" description="Helical" evidence="8">
    <location>
        <begin position="192"/>
        <end position="213"/>
    </location>
</feature>
<dbReference type="PANTHER" id="PTHR23028">
    <property type="entry name" value="ACETYLTRANSFERASE"/>
    <property type="match status" value="1"/>
</dbReference>
<dbReference type="Gene3D" id="3.40.50.1110">
    <property type="entry name" value="SGNH hydrolase"/>
    <property type="match status" value="1"/>
</dbReference>
<comment type="subcellular location">
    <subcellularLocation>
        <location evidence="1">Cell membrane</location>
        <topology evidence="1">Multi-pass membrane protein</topology>
    </subcellularLocation>
</comment>
<keyword evidence="5 8" id="KW-1133">Transmembrane helix</keyword>
<dbReference type="InterPro" id="IPR002656">
    <property type="entry name" value="Acyl_transf_3_dom"/>
</dbReference>
<dbReference type="InterPro" id="IPR050879">
    <property type="entry name" value="Acyltransferase_3"/>
</dbReference>
<evidence type="ECO:0000313" key="11">
    <source>
        <dbReference type="EMBL" id="CAB4894779.1"/>
    </source>
</evidence>
<dbReference type="InterPro" id="IPR036514">
    <property type="entry name" value="SGNH_hydro_sf"/>
</dbReference>
<keyword evidence="3" id="KW-0808">Transferase</keyword>
<dbReference type="GO" id="GO:0016747">
    <property type="term" value="F:acyltransferase activity, transferring groups other than amino-acyl groups"/>
    <property type="evidence" value="ECO:0007669"/>
    <property type="project" value="InterPro"/>
</dbReference>
<accession>A0A6J7FS19</accession>
<dbReference type="Pfam" id="PF01757">
    <property type="entry name" value="Acyl_transf_3"/>
    <property type="match status" value="1"/>
</dbReference>
<keyword evidence="4 8" id="KW-0812">Transmembrane</keyword>
<feature type="domain" description="Acyltransferase 3" evidence="9">
    <location>
        <begin position="34"/>
        <end position="370"/>
    </location>
</feature>
<dbReference type="PANTHER" id="PTHR23028:SF53">
    <property type="entry name" value="ACYL_TRANSF_3 DOMAIN-CONTAINING PROTEIN"/>
    <property type="match status" value="1"/>
</dbReference>
<reference evidence="11" key="1">
    <citation type="submission" date="2020-05" db="EMBL/GenBank/DDBJ databases">
        <authorList>
            <person name="Chiriac C."/>
            <person name="Salcher M."/>
            <person name="Ghai R."/>
            <person name="Kavagutti S V."/>
        </authorList>
    </citation>
    <scope>NUCLEOTIDE SEQUENCE</scope>
</reference>
<evidence type="ECO:0000256" key="3">
    <source>
        <dbReference type="ARBA" id="ARBA00022679"/>
    </source>
</evidence>
<dbReference type="EMBL" id="CAFBMO010000003">
    <property type="protein sequence ID" value="CAB4894779.1"/>
    <property type="molecule type" value="Genomic_DNA"/>
</dbReference>
<feature type="transmembrane region" description="Helical" evidence="8">
    <location>
        <begin position="233"/>
        <end position="251"/>
    </location>
</feature>
<protein>
    <submittedName>
        <fullName evidence="11">Unannotated protein</fullName>
    </submittedName>
</protein>
<proteinExistence type="predicted"/>
<keyword evidence="2" id="KW-1003">Cell membrane</keyword>
<dbReference type="GO" id="GO:0005886">
    <property type="term" value="C:plasma membrane"/>
    <property type="evidence" value="ECO:0007669"/>
    <property type="project" value="UniProtKB-SubCell"/>
</dbReference>
<feature type="transmembrane region" description="Helical" evidence="8">
    <location>
        <begin position="288"/>
        <end position="311"/>
    </location>
</feature>
<evidence type="ECO:0000256" key="2">
    <source>
        <dbReference type="ARBA" id="ARBA00022475"/>
    </source>
</evidence>
<keyword evidence="6 8" id="KW-0472">Membrane</keyword>
<dbReference type="AlphaFoldDB" id="A0A6J7FS19"/>